<name>A0ABT0J1V5_9MICO</name>
<dbReference type="RefSeq" id="WP_416343327.1">
    <property type="nucleotide sequence ID" value="NZ_JALQCY010000002.1"/>
</dbReference>
<organism evidence="2 3">
    <name type="scientific">Isoptericola peretonis</name>
    <dbReference type="NCBI Taxonomy" id="2918523"/>
    <lineage>
        <taxon>Bacteria</taxon>
        <taxon>Bacillati</taxon>
        <taxon>Actinomycetota</taxon>
        <taxon>Actinomycetes</taxon>
        <taxon>Micrococcales</taxon>
        <taxon>Promicromonosporaceae</taxon>
        <taxon>Isoptericola</taxon>
    </lineage>
</organism>
<reference evidence="2 3" key="1">
    <citation type="submission" date="2022-02" db="EMBL/GenBank/DDBJ databases">
        <title>The car tank lid bacteriome: a reservoir of bacteria with potential in bioremediation of fuel.</title>
        <authorList>
            <person name="Vidal-Verdu A."/>
            <person name="Gomez-Martinez D."/>
            <person name="Latorre-Perez A."/>
            <person name="Pereto J."/>
            <person name="Porcar M."/>
        </authorList>
    </citation>
    <scope>NUCLEOTIDE SEQUENCE [LARGE SCALE GENOMIC DNA]</scope>
    <source>
        <strain evidence="2 3">4D.3</strain>
    </source>
</reference>
<dbReference type="EMBL" id="JALQCY010000002">
    <property type="protein sequence ID" value="MCK9793481.1"/>
    <property type="molecule type" value="Genomic_DNA"/>
</dbReference>
<accession>A0ABT0J1V5</accession>
<evidence type="ECO:0000313" key="2">
    <source>
        <dbReference type="EMBL" id="MCK9793481.1"/>
    </source>
</evidence>
<evidence type="ECO:0000313" key="3">
    <source>
        <dbReference type="Proteomes" id="UP001651050"/>
    </source>
</evidence>
<keyword evidence="3" id="KW-1185">Reference proteome</keyword>
<dbReference type="Proteomes" id="UP001651050">
    <property type="component" value="Unassembled WGS sequence"/>
</dbReference>
<proteinExistence type="predicted"/>
<gene>
    <name evidence="2" type="ORF">M1843_06970</name>
</gene>
<sequence>MSQGSGPGGLFDKAKDKLKDLATDENLDKAAEQIKKVTPDKVDGYVDKAAEEARKRNDDGPAGRPEGRPGV</sequence>
<comment type="caution">
    <text evidence="2">The sequence shown here is derived from an EMBL/GenBank/DDBJ whole genome shotgun (WGS) entry which is preliminary data.</text>
</comment>
<feature type="region of interest" description="Disordered" evidence="1">
    <location>
        <begin position="30"/>
        <end position="71"/>
    </location>
</feature>
<evidence type="ECO:0000256" key="1">
    <source>
        <dbReference type="SAM" id="MobiDB-lite"/>
    </source>
</evidence>
<protein>
    <submittedName>
        <fullName evidence="2">Antitoxin</fullName>
    </submittedName>
</protein>